<name>A0A9Q4FRW5_9HYPH</name>
<accession>A0A9Q4FRW5</accession>
<keyword evidence="1" id="KW-0812">Transmembrane</keyword>
<gene>
    <name evidence="2" type="ORF">NF348_04065</name>
</gene>
<comment type="caution">
    <text evidence="2">The sequence shown here is derived from an EMBL/GenBank/DDBJ whole genome shotgun (WGS) entry which is preliminary data.</text>
</comment>
<evidence type="ECO:0000313" key="3">
    <source>
        <dbReference type="Proteomes" id="UP001060275"/>
    </source>
</evidence>
<keyword evidence="1" id="KW-1133">Transmembrane helix</keyword>
<dbReference type="RefSeq" id="WP_254674030.1">
    <property type="nucleotide sequence ID" value="NZ_JAMWDU010000002.1"/>
</dbReference>
<dbReference type="AlphaFoldDB" id="A0A9Q4FRW5"/>
<dbReference type="Proteomes" id="UP001060275">
    <property type="component" value="Unassembled WGS sequence"/>
</dbReference>
<organism evidence="2 3">
    <name type="scientific">Devosia ureilytica</name>
    <dbReference type="NCBI Taxonomy" id="2952754"/>
    <lineage>
        <taxon>Bacteria</taxon>
        <taxon>Pseudomonadati</taxon>
        <taxon>Pseudomonadota</taxon>
        <taxon>Alphaproteobacteria</taxon>
        <taxon>Hyphomicrobiales</taxon>
        <taxon>Devosiaceae</taxon>
        <taxon>Devosia</taxon>
    </lineage>
</organism>
<evidence type="ECO:0000313" key="2">
    <source>
        <dbReference type="EMBL" id="MCP8886270.1"/>
    </source>
</evidence>
<feature type="transmembrane region" description="Helical" evidence="1">
    <location>
        <begin position="89"/>
        <end position="111"/>
    </location>
</feature>
<evidence type="ECO:0000256" key="1">
    <source>
        <dbReference type="SAM" id="Phobius"/>
    </source>
</evidence>
<keyword evidence="1" id="KW-0472">Membrane</keyword>
<keyword evidence="3" id="KW-1185">Reference proteome</keyword>
<dbReference type="EMBL" id="JAMWDU010000002">
    <property type="protein sequence ID" value="MCP8886270.1"/>
    <property type="molecule type" value="Genomic_DNA"/>
</dbReference>
<protein>
    <submittedName>
        <fullName evidence="2">Uncharacterized protein</fullName>
    </submittedName>
</protein>
<reference evidence="2" key="1">
    <citation type="submission" date="2022-06" db="EMBL/GenBank/DDBJ databases">
        <title>Devosia sp. XJ19-45 genome assembly.</title>
        <authorList>
            <person name="Li B."/>
            <person name="Cai M."/>
            <person name="Nie G."/>
            <person name="Li W."/>
        </authorList>
    </citation>
    <scope>NUCLEOTIDE SEQUENCE</scope>
    <source>
        <strain evidence="2">XJ19-45</strain>
    </source>
</reference>
<proteinExistence type="predicted"/>
<sequence>MPDLEKFKTSVAAIARDAKEETGAFIARLKSLSAEEFLRLSRHDVERLSLAQYIDVARAIAPDILPIAAMQAADPEPDKPSFNWTPRRLYAIAISASIALGLAGFLAAPIVTEAVFDAPLVRSQTVLDWPACRRLTAEVDGCVYRPTQDLSWDYVAAMLEMDRNILHRNNAHLPQNMVPRASQLVVWRYQGHLEN</sequence>